<proteinExistence type="predicted"/>
<reference evidence="2" key="2">
    <citation type="submission" date="2013-11" db="EMBL/GenBank/DDBJ databases">
        <title>Draft genome sequence of Anaerostipes caccae (DSM 14662).</title>
        <authorList>
            <person name="Sudarsanam P."/>
            <person name="Ley R."/>
            <person name="Guruge J."/>
            <person name="Turnbaugh P.J."/>
            <person name="Mahowald M."/>
            <person name="Liep D."/>
            <person name="Gordon J."/>
        </authorList>
    </citation>
    <scope>NUCLEOTIDE SEQUENCE</scope>
    <source>
        <strain evidence="2">DSM 14662</strain>
    </source>
</reference>
<dbReference type="STRING" id="411490.ANACAC_03315"/>
<dbReference type="EMBL" id="ABAX03000035">
    <property type="protein sequence ID" value="EDR96157.1"/>
    <property type="molecule type" value="Genomic_DNA"/>
</dbReference>
<reference evidence="2" key="1">
    <citation type="submission" date="2007-11" db="EMBL/GenBank/DDBJ databases">
        <authorList>
            <person name="Fulton L."/>
            <person name="Clifton S."/>
            <person name="Fulton B."/>
            <person name="Xu J."/>
            <person name="Minx P."/>
            <person name="Pepin K.H."/>
            <person name="Johnson M."/>
            <person name="Thiruvilangam P."/>
            <person name="Bhonagiri V."/>
            <person name="Nash W.E."/>
            <person name="Mardis E.R."/>
            <person name="Wilson R.K."/>
        </authorList>
    </citation>
    <scope>NUCLEOTIDE SEQUENCE [LARGE SCALE GENOMIC DNA]</scope>
    <source>
        <strain evidence="2">DSM 14662</strain>
    </source>
</reference>
<sequence length="133" mass="14941">QLENKGNQNIFQSPPGVLFTFPSQYYALSVTKEYLALRGGPRSFPQGFSCLVVLWILLGYFRLRIRGFHPLWPAFPGRSPVLHNPTLQSEPQDARILVWALSISLAATLEIEVSFSSSGYLDVSVPRVPHAWL</sequence>
<accession>B0MI66</accession>
<gene>
    <name evidence="2" type="ORF">ANACAC_03315</name>
</gene>
<comment type="caution">
    <text evidence="2">The sequence shown here is derived from an EMBL/GenBank/DDBJ whole genome shotgun (WGS) entry which is preliminary data.</text>
</comment>
<evidence type="ECO:0000313" key="3">
    <source>
        <dbReference type="Proteomes" id="UP000004935"/>
    </source>
</evidence>
<feature type="non-terminal residue" evidence="2">
    <location>
        <position position="1"/>
    </location>
</feature>
<keyword evidence="1" id="KW-0812">Transmembrane</keyword>
<evidence type="ECO:0000313" key="2">
    <source>
        <dbReference type="EMBL" id="EDR96157.1"/>
    </source>
</evidence>
<protein>
    <submittedName>
        <fullName evidence="2">Uncharacterized protein</fullName>
    </submittedName>
</protein>
<evidence type="ECO:0000256" key="1">
    <source>
        <dbReference type="SAM" id="Phobius"/>
    </source>
</evidence>
<dbReference type="Proteomes" id="UP000004935">
    <property type="component" value="Unassembled WGS sequence"/>
</dbReference>
<dbReference type="HOGENOM" id="CLU_1900510_0_0_9"/>
<keyword evidence="1" id="KW-0472">Membrane</keyword>
<feature type="transmembrane region" description="Helical" evidence="1">
    <location>
        <begin position="44"/>
        <end position="63"/>
    </location>
</feature>
<name>B0MI66_ANACD</name>
<organism evidence="2 3">
    <name type="scientific">Anaerostipes caccae (strain DSM 14662 / CCUG 47493 / JCM 13470 / NCIMB 13811 / L1-92)</name>
    <dbReference type="NCBI Taxonomy" id="411490"/>
    <lineage>
        <taxon>Bacteria</taxon>
        <taxon>Bacillati</taxon>
        <taxon>Bacillota</taxon>
        <taxon>Clostridia</taxon>
        <taxon>Lachnospirales</taxon>
        <taxon>Lachnospiraceae</taxon>
        <taxon>Anaerostipes</taxon>
    </lineage>
</organism>
<dbReference type="eggNOG" id="ENOG50335HF">
    <property type="taxonomic scope" value="Bacteria"/>
</dbReference>
<dbReference type="AlphaFoldDB" id="B0MI66"/>
<keyword evidence="1" id="KW-1133">Transmembrane helix</keyword>
<keyword evidence="3" id="KW-1185">Reference proteome</keyword>